<accession>A0ABV6FX97</accession>
<dbReference type="Pfam" id="PF00583">
    <property type="entry name" value="Acetyltransf_1"/>
    <property type="match status" value="1"/>
</dbReference>
<evidence type="ECO:0000259" key="1">
    <source>
        <dbReference type="PROSITE" id="PS51186"/>
    </source>
</evidence>
<dbReference type="InterPro" id="IPR016181">
    <property type="entry name" value="Acyl_CoA_acyltransferase"/>
</dbReference>
<feature type="domain" description="N-acetyltransferase" evidence="1">
    <location>
        <begin position="1"/>
        <end position="134"/>
    </location>
</feature>
<dbReference type="SUPFAM" id="SSF55729">
    <property type="entry name" value="Acyl-CoA N-acyltransferases (Nat)"/>
    <property type="match status" value="1"/>
</dbReference>
<dbReference type="Gene3D" id="3.40.630.30">
    <property type="match status" value="1"/>
</dbReference>
<proteinExistence type="predicted"/>
<protein>
    <submittedName>
        <fullName evidence="2">GNAT family N-acetyltransferase</fullName>
        <ecNumber evidence="2">2.3.1.-</ecNumber>
    </submittedName>
</protein>
<keyword evidence="2" id="KW-0808">Transferase</keyword>
<dbReference type="EC" id="2.3.1.-" evidence="2"/>
<sequence length="134" mass="15740">MNDLAPHVIAKDGEKVVAYVLAMTPALKEDIPVLIPMFEQFNVLTYQEKSLSMWNYLVVGQVCVSKNYRGQGIFDKIYQYYKSTYRNLFDFAVTEIAINNPRSIRAHQKLGFKEIHRFTDELPMDWSIVLWDWN</sequence>
<evidence type="ECO:0000313" key="3">
    <source>
        <dbReference type="Proteomes" id="UP001589797"/>
    </source>
</evidence>
<reference evidence="2 3" key="1">
    <citation type="submission" date="2024-09" db="EMBL/GenBank/DDBJ databases">
        <authorList>
            <person name="Sun Q."/>
            <person name="Mori K."/>
        </authorList>
    </citation>
    <scope>NUCLEOTIDE SEQUENCE [LARGE SCALE GENOMIC DNA]</scope>
    <source>
        <strain evidence="2 3">CCM 7650</strain>
    </source>
</reference>
<dbReference type="EMBL" id="JBHLWI010000055">
    <property type="protein sequence ID" value="MFC0264479.1"/>
    <property type="molecule type" value="Genomic_DNA"/>
</dbReference>
<dbReference type="InterPro" id="IPR000182">
    <property type="entry name" value="GNAT_dom"/>
</dbReference>
<evidence type="ECO:0000313" key="2">
    <source>
        <dbReference type="EMBL" id="MFC0264479.1"/>
    </source>
</evidence>
<keyword evidence="3" id="KW-1185">Reference proteome</keyword>
<dbReference type="PROSITE" id="PS51186">
    <property type="entry name" value="GNAT"/>
    <property type="match status" value="1"/>
</dbReference>
<organism evidence="2 3">
    <name type="scientific">Fontibacter flavus</name>
    <dbReference type="NCBI Taxonomy" id="654838"/>
    <lineage>
        <taxon>Bacteria</taxon>
        <taxon>Pseudomonadati</taxon>
        <taxon>Bacteroidota</taxon>
        <taxon>Cytophagia</taxon>
        <taxon>Cytophagales</taxon>
        <taxon>Cyclobacteriaceae</taxon>
        <taxon>Fontibacter</taxon>
    </lineage>
</organism>
<keyword evidence="2" id="KW-0012">Acyltransferase</keyword>
<gene>
    <name evidence="2" type="ORF">ACFFIP_17460</name>
</gene>
<dbReference type="Proteomes" id="UP001589797">
    <property type="component" value="Unassembled WGS sequence"/>
</dbReference>
<comment type="caution">
    <text evidence="2">The sequence shown here is derived from an EMBL/GenBank/DDBJ whole genome shotgun (WGS) entry which is preliminary data.</text>
</comment>
<dbReference type="RefSeq" id="WP_382389034.1">
    <property type="nucleotide sequence ID" value="NZ_JBHLWI010000055.1"/>
</dbReference>
<dbReference type="GO" id="GO:0016746">
    <property type="term" value="F:acyltransferase activity"/>
    <property type="evidence" value="ECO:0007669"/>
    <property type="project" value="UniProtKB-KW"/>
</dbReference>
<name>A0ABV6FX97_9BACT</name>